<reference evidence="6 7" key="1">
    <citation type="submission" date="2015-09" db="EMBL/GenBank/DDBJ databases">
        <title>Sorangium comparison.</title>
        <authorList>
            <person name="Zaburannyi N."/>
            <person name="Bunk B."/>
            <person name="Overmann J."/>
            <person name="Mueller R."/>
        </authorList>
    </citation>
    <scope>NUCLEOTIDE SEQUENCE [LARGE SCALE GENOMIC DNA]</scope>
    <source>
        <strain evidence="6 7">So ce836</strain>
    </source>
</reference>
<protein>
    <recommendedName>
        <fullName evidence="5">Cadherin-like beta-sandwich-like domain-containing protein</fullName>
    </recommendedName>
</protein>
<dbReference type="InterPro" id="IPR025883">
    <property type="entry name" value="Cadherin-like_domain"/>
</dbReference>
<evidence type="ECO:0000256" key="4">
    <source>
        <dbReference type="SAM" id="SignalP"/>
    </source>
</evidence>
<keyword evidence="2" id="KW-0677">Repeat</keyword>
<dbReference type="Pfam" id="PF12733">
    <property type="entry name" value="Cadherin-like"/>
    <property type="match status" value="1"/>
</dbReference>
<dbReference type="AlphaFoldDB" id="A0A4P2QFY6"/>
<dbReference type="InterPro" id="IPR013517">
    <property type="entry name" value="FG-GAP"/>
</dbReference>
<evidence type="ECO:0000259" key="5">
    <source>
        <dbReference type="Pfam" id="PF12733"/>
    </source>
</evidence>
<dbReference type="InterPro" id="IPR013519">
    <property type="entry name" value="Int_alpha_beta-p"/>
</dbReference>
<dbReference type="Gene3D" id="2.130.10.130">
    <property type="entry name" value="Integrin alpha, N-terminal"/>
    <property type="match status" value="3"/>
</dbReference>
<dbReference type="Proteomes" id="UP000295497">
    <property type="component" value="Chromosome"/>
</dbReference>
<evidence type="ECO:0000313" key="7">
    <source>
        <dbReference type="Proteomes" id="UP000295497"/>
    </source>
</evidence>
<accession>A0A4P2QFY6</accession>
<feature type="chain" id="PRO_5020389892" description="Cadherin-like beta-sandwich-like domain-containing protein" evidence="4">
    <location>
        <begin position="21"/>
        <end position="1102"/>
    </location>
</feature>
<dbReference type="PANTHER" id="PTHR36220">
    <property type="entry name" value="UNNAMED PRODUCT"/>
    <property type="match status" value="1"/>
</dbReference>
<keyword evidence="1 4" id="KW-0732">Signal</keyword>
<evidence type="ECO:0000256" key="3">
    <source>
        <dbReference type="ARBA" id="ARBA00023180"/>
    </source>
</evidence>
<feature type="domain" description="Cadherin-like beta-sandwich-like" evidence="5">
    <location>
        <begin position="553"/>
        <end position="638"/>
    </location>
</feature>
<dbReference type="EMBL" id="CP012672">
    <property type="protein sequence ID" value="AUX28388.1"/>
    <property type="molecule type" value="Genomic_DNA"/>
</dbReference>
<evidence type="ECO:0000313" key="6">
    <source>
        <dbReference type="EMBL" id="AUX28388.1"/>
    </source>
</evidence>
<sequence length="1102" mass="106599">MPHVRIFFFLGLAFFLAACSSDSPGETSGGAPQCGTGQTLCGDVCADLATDAAHCGACDVSCEEGQLCDGAGECAVSCQRGLVACDGTCIDPDTDRDHCGASGDCTGSDAGVTCGAGEICSGAGRCELSCQSGLVACDGTCIDPDTDRDHCGASGDCTGSDAGVACGAGEICSGAGRCELSCQSGLVACGGTCIDPDTDRDHCGASGDCRGSDAGEACAAGEICNGAGRCELSCQSGLVACDGTCIDPDTDRDHCGASGDCTGSDAGVACGAGEICSGAGRCELSCQSGLVACGGTCIDPDTDRDHCGASGDCRGSDAGVACAAGEICSGAGRCELSCQSGLVACDGTCIDPDTDRDHCGASGDCRGSDAGVACAAGEICNGAGRCELSCQSGLVACDGTCIDPDTDRDHCGASGDCAGSDAGVACAAGEICNGAGRCELSCQSGLVACDGTCIDPATDRDHCGASGDCAGSDAGAICGAGEICTHGACEASCAPPLVACGGACVDPSTDATYCGAAGDCAGARAGVTCSAGEACVAGACASADASLSGLAVSSGALSPAFDPGSRLYVVSVEDQIASIEVTPTASAEGATIAVNGISVASGSASPPIPLIEGGSTAITIEVTAPSGDVTTYGVVVLRGGVASAYLKASNTDAGDQFGFAVALDGNTLAVSALGEDSAATGVDGDQNDNTKNCGAVYVFVRDGGSWVQQAYLKPSAADVNDDFGYSLSLSGDTLAVSARGEDSNATGVNGNQANNGAANAGAVYVFRRSGAVWAQEAYLKASNTEAQDQFGYAVALAGDTLVVGAPTEDSSATGVNGGQGNGASQAGAAYVFTRAGATWTQQAYLKASNTGAGDMFGASVAISGDTLAVGATGEASAATGANGAQADNGAPGSGAVYVFARAGTTWTQQAYLKASNTGAGDMFGVSVAISGHALAVGATGEASAATGANGAQADDSAPGSGAVYVFTRSGTSWSQHTYLKASNAESGDAFGASVSIDNEFLAVGAPGEDSSSTEWGWLESDNGAPGSGAAYLFERSGGVWSQDAYIKASNTGASDAFGARLALSGTTLLVAAASEDSSATGVDGDGANDAADGSGACYTASW</sequence>
<dbReference type="PANTHER" id="PTHR36220:SF1">
    <property type="entry name" value="GAMMA TUBULIN COMPLEX COMPONENT C-TERMINAL DOMAIN-CONTAINING PROTEIN"/>
    <property type="match status" value="1"/>
</dbReference>
<dbReference type="RefSeq" id="WP_165373757.1">
    <property type="nucleotide sequence ID" value="NZ_CP012672.1"/>
</dbReference>
<organism evidence="6 7">
    <name type="scientific">Sorangium cellulosum</name>
    <name type="common">Polyangium cellulosum</name>
    <dbReference type="NCBI Taxonomy" id="56"/>
    <lineage>
        <taxon>Bacteria</taxon>
        <taxon>Pseudomonadati</taxon>
        <taxon>Myxococcota</taxon>
        <taxon>Polyangia</taxon>
        <taxon>Polyangiales</taxon>
        <taxon>Polyangiaceae</taxon>
        <taxon>Sorangium</taxon>
    </lineage>
</organism>
<name>A0A4P2QFY6_SORCE</name>
<dbReference type="InterPro" id="IPR028994">
    <property type="entry name" value="Integrin_alpha_N"/>
</dbReference>
<feature type="signal peptide" evidence="4">
    <location>
        <begin position="1"/>
        <end position="20"/>
    </location>
</feature>
<dbReference type="PROSITE" id="PS51257">
    <property type="entry name" value="PROKAR_LIPOPROTEIN"/>
    <property type="match status" value="1"/>
</dbReference>
<dbReference type="Pfam" id="PF14312">
    <property type="entry name" value="FG-GAP_2"/>
    <property type="match status" value="6"/>
</dbReference>
<keyword evidence="3" id="KW-0325">Glycoprotein</keyword>
<gene>
    <name evidence="6" type="ORF">SOCE836_004580</name>
</gene>
<evidence type="ECO:0000256" key="2">
    <source>
        <dbReference type="ARBA" id="ARBA00022737"/>
    </source>
</evidence>
<proteinExistence type="predicted"/>
<dbReference type="SMART" id="SM00191">
    <property type="entry name" value="Int_alpha"/>
    <property type="match status" value="6"/>
</dbReference>
<evidence type="ECO:0000256" key="1">
    <source>
        <dbReference type="ARBA" id="ARBA00022729"/>
    </source>
</evidence>